<keyword evidence="4" id="KW-1185">Reference proteome</keyword>
<dbReference type="InterPro" id="IPR001119">
    <property type="entry name" value="SLH_dom"/>
</dbReference>
<dbReference type="EMBL" id="CP155571">
    <property type="protein sequence ID" value="XFO74179.1"/>
    <property type="molecule type" value="Genomic_DNA"/>
</dbReference>
<evidence type="ECO:0000313" key="4">
    <source>
        <dbReference type="Proteomes" id="UP000216052"/>
    </source>
</evidence>
<dbReference type="Proteomes" id="UP000216052">
    <property type="component" value="Chromosome"/>
</dbReference>
<name>A0ABZ3J718_SPOA4</name>
<dbReference type="InterPro" id="IPR023614">
    <property type="entry name" value="Porin_dom_sf"/>
</dbReference>
<protein>
    <recommendedName>
        <fullName evidence="2">SLH domain-containing protein</fullName>
    </recommendedName>
</protein>
<dbReference type="PANTHER" id="PTHR43308:SF1">
    <property type="entry name" value="OUTER MEMBRANE PROTEIN ALPHA"/>
    <property type="match status" value="1"/>
</dbReference>
<proteinExistence type="predicted"/>
<dbReference type="SUPFAM" id="SSF56935">
    <property type="entry name" value="Porins"/>
    <property type="match status" value="1"/>
</dbReference>
<dbReference type="Pfam" id="PF00395">
    <property type="entry name" value="SLH"/>
    <property type="match status" value="1"/>
</dbReference>
<organism evidence="3 4">
    <name type="scientific">Sporomusa acidovorans (strain ATCC 49682 / DSM 3132 / Mol)</name>
    <dbReference type="NCBI Taxonomy" id="1123286"/>
    <lineage>
        <taxon>Bacteria</taxon>
        <taxon>Bacillati</taxon>
        <taxon>Bacillota</taxon>
        <taxon>Negativicutes</taxon>
        <taxon>Selenomonadales</taxon>
        <taxon>Sporomusaceae</taxon>
        <taxon>Sporomusa</taxon>
    </lineage>
</organism>
<feature type="chain" id="PRO_5046803309" description="SLH domain-containing protein" evidence="1">
    <location>
        <begin position="24"/>
        <end position="423"/>
    </location>
</feature>
<evidence type="ECO:0000256" key="1">
    <source>
        <dbReference type="SAM" id="SignalP"/>
    </source>
</evidence>
<dbReference type="PANTHER" id="PTHR43308">
    <property type="entry name" value="OUTER MEMBRANE PROTEIN ALPHA-RELATED"/>
    <property type="match status" value="1"/>
</dbReference>
<dbReference type="Gene3D" id="2.40.160.10">
    <property type="entry name" value="Porin"/>
    <property type="match status" value="1"/>
</dbReference>
<dbReference type="InterPro" id="IPR051465">
    <property type="entry name" value="Cell_Envelope_Struct_Comp"/>
</dbReference>
<sequence>MKKQTAMALAAVFAMSVAGTALAAPANPFVDVPAKHWSYDSINQLVKAGVISGYGDGTYKGDRTLTRYEMATIVAKAMANSDKADAAAKKQIEALKAEFGSELTNLGVRVDNLEKNASKVKFTGEIRERYEYSDDAVAKAGDTDKSVAKTRVRLYMTAPIDKNVTFKGRLAAESETGATDSTGTADNNVKLDQAYITGEVGGVTYNFGRQPILLGQKIIINNSGNNDGLVLSAGKDVRVTAGAYKLSSTNYKIGNVDFKLNQNLHLTASYLADDKDDNSNKYKDSAVGLNYTGWKNFAVTGEYAQNSADYVKNNNDGDKAKAWAARLKYKGATSAKGSYGMWVSYRKAENNFDPNKTNWNDFTDSVSWVNGMAEMNDVKGLDFGVEYALFKNGILRVQYSDLTDEKTGDVDKKNMFAELVYTF</sequence>
<dbReference type="PROSITE" id="PS51272">
    <property type="entry name" value="SLH"/>
    <property type="match status" value="1"/>
</dbReference>
<feature type="domain" description="SLH" evidence="2">
    <location>
        <begin position="25"/>
        <end position="88"/>
    </location>
</feature>
<accession>A0ABZ3J718</accession>
<dbReference type="RefSeq" id="WP_093793117.1">
    <property type="nucleotide sequence ID" value="NZ_CP155571.1"/>
</dbReference>
<evidence type="ECO:0000259" key="2">
    <source>
        <dbReference type="PROSITE" id="PS51272"/>
    </source>
</evidence>
<feature type="signal peptide" evidence="1">
    <location>
        <begin position="1"/>
        <end position="23"/>
    </location>
</feature>
<gene>
    <name evidence="3" type="ORF">SPACI_042880</name>
</gene>
<evidence type="ECO:0000313" key="3">
    <source>
        <dbReference type="EMBL" id="XFO74179.1"/>
    </source>
</evidence>
<keyword evidence="1" id="KW-0732">Signal</keyword>
<reference evidence="3" key="1">
    <citation type="submission" date="2024-05" db="EMBL/GenBank/DDBJ databases">
        <title>Isolation and characterization of Sporomusa carbonis sp. nov., a carboxydotrophic hydrogenogen in the genus of Sporomusa isolated from a charcoal burning pile.</title>
        <authorList>
            <person name="Boeer T."/>
            <person name="Rosenbaum F."/>
            <person name="Eysell L."/>
            <person name="Mueller V."/>
            <person name="Daniel R."/>
            <person name="Poehlein A."/>
        </authorList>
    </citation>
    <scope>NUCLEOTIDE SEQUENCE [LARGE SCALE GENOMIC DNA]</scope>
    <source>
        <strain evidence="3">DSM 3132</strain>
    </source>
</reference>